<proteinExistence type="predicted"/>
<dbReference type="GO" id="GO:0016491">
    <property type="term" value="F:oxidoreductase activity"/>
    <property type="evidence" value="ECO:0007669"/>
    <property type="project" value="UniProtKB-KW"/>
</dbReference>
<dbReference type="RefSeq" id="WP_034420389.1">
    <property type="nucleotide sequence ID" value="NZ_CP045798.1"/>
</dbReference>
<comment type="cofactor">
    <cofactor evidence="1">
        <name>thiamine diphosphate</name>
        <dbReference type="ChEBI" id="CHEBI:58937"/>
    </cofactor>
</comment>
<dbReference type="Proteomes" id="UP000515847">
    <property type="component" value="Chromosome"/>
</dbReference>
<dbReference type="FunFam" id="3.40.50.920:FF:000001">
    <property type="entry name" value="Pyruvate dehydrogenase E1 beta subunit"/>
    <property type="match status" value="1"/>
</dbReference>
<dbReference type="InterPro" id="IPR009014">
    <property type="entry name" value="Transketo_C/PFOR_II"/>
</dbReference>
<evidence type="ECO:0000259" key="4">
    <source>
        <dbReference type="SMART" id="SM00861"/>
    </source>
</evidence>
<dbReference type="AlphaFoldDB" id="A0A7G6E4E6"/>
<dbReference type="PANTHER" id="PTHR43257">
    <property type="entry name" value="PYRUVATE DEHYDROGENASE E1 COMPONENT BETA SUBUNIT"/>
    <property type="match status" value="1"/>
</dbReference>
<dbReference type="InterPro" id="IPR033248">
    <property type="entry name" value="Transketolase_C"/>
</dbReference>
<keyword evidence="3" id="KW-0786">Thiamine pyrophosphate</keyword>
<dbReference type="SUPFAM" id="SSF52922">
    <property type="entry name" value="TK C-terminal domain-like"/>
    <property type="match status" value="1"/>
</dbReference>
<dbReference type="KEGG" id="tfr:BR63_11885"/>
<protein>
    <submittedName>
        <fullName evidence="5">Alpha-ketoacid dehydrogenase subunit beta</fullName>
    </submittedName>
</protein>
<reference evidence="5 6" key="1">
    <citation type="journal article" date="2019" name="Front. Microbiol.">
        <title>Thermoanaerosceptrum fracticalcis gen. nov. sp. nov., a Novel Fumarate-Fermenting Microorganism From a Deep Fractured Carbonate Aquifer of the US Great Basin.</title>
        <authorList>
            <person name="Hamilton-Brehm S.D."/>
            <person name="Stewart L.E."/>
            <person name="Zavarin M."/>
            <person name="Caldwell M."/>
            <person name="Lawson P.A."/>
            <person name="Onstott T.C."/>
            <person name="Grzymski J."/>
            <person name="Neveux I."/>
            <person name="Lollar B.S."/>
            <person name="Russell C.E."/>
            <person name="Moser D.P."/>
        </authorList>
    </citation>
    <scope>NUCLEOTIDE SEQUENCE [LARGE SCALE GENOMIC DNA]</scope>
    <source>
        <strain evidence="5 6">DRI-13</strain>
    </source>
</reference>
<evidence type="ECO:0000256" key="1">
    <source>
        <dbReference type="ARBA" id="ARBA00001964"/>
    </source>
</evidence>
<dbReference type="Pfam" id="PF02779">
    <property type="entry name" value="Transket_pyr"/>
    <property type="match status" value="1"/>
</dbReference>
<feature type="domain" description="Transketolase-like pyrimidine-binding" evidence="4">
    <location>
        <begin position="4"/>
        <end position="179"/>
    </location>
</feature>
<name>A0A7G6E4E6_THEFR</name>
<evidence type="ECO:0000313" key="5">
    <source>
        <dbReference type="EMBL" id="QNB46950.1"/>
    </source>
</evidence>
<accession>A0A7G6E4E6</accession>
<dbReference type="InterPro" id="IPR029061">
    <property type="entry name" value="THDP-binding"/>
</dbReference>
<evidence type="ECO:0000313" key="6">
    <source>
        <dbReference type="Proteomes" id="UP000515847"/>
    </source>
</evidence>
<gene>
    <name evidence="5" type="ORF">BR63_11885</name>
</gene>
<dbReference type="Pfam" id="PF02780">
    <property type="entry name" value="Transketolase_C"/>
    <property type="match status" value="1"/>
</dbReference>
<keyword evidence="6" id="KW-1185">Reference proteome</keyword>
<dbReference type="NCBIfam" id="NF006667">
    <property type="entry name" value="PRK09212.1"/>
    <property type="match status" value="1"/>
</dbReference>
<evidence type="ECO:0000256" key="3">
    <source>
        <dbReference type="ARBA" id="ARBA00023052"/>
    </source>
</evidence>
<dbReference type="FunFam" id="3.40.50.970:FF:000001">
    <property type="entry name" value="Pyruvate dehydrogenase E1 beta subunit"/>
    <property type="match status" value="1"/>
</dbReference>
<dbReference type="EMBL" id="CP045798">
    <property type="protein sequence ID" value="QNB46950.1"/>
    <property type="molecule type" value="Genomic_DNA"/>
</dbReference>
<dbReference type="Gene3D" id="3.40.50.970">
    <property type="match status" value="1"/>
</dbReference>
<dbReference type="CDD" id="cd07036">
    <property type="entry name" value="TPP_PYR_E1-PDHc-beta_like"/>
    <property type="match status" value="1"/>
</dbReference>
<evidence type="ECO:0000256" key="2">
    <source>
        <dbReference type="ARBA" id="ARBA00023002"/>
    </source>
</evidence>
<organism evidence="5 6">
    <name type="scientific">Thermanaerosceptrum fracticalcis</name>
    <dbReference type="NCBI Taxonomy" id="1712410"/>
    <lineage>
        <taxon>Bacteria</taxon>
        <taxon>Bacillati</taxon>
        <taxon>Bacillota</taxon>
        <taxon>Clostridia</taxon>
        <taxon>Eubacteriales</taxon>
        <taxon>Peptococcaceae</taxon>
        <taxon>Thermanaerosceptrum</taxon>
    </lineage>
</organism>
<keyword evidence="2" id="KW-0560">Oxidoreductase</keyword>
<sequence length="324" mass="35508">MRSILYVEAVREAIREEMLRDEKVFVMGEDVALHGGIFGATKGLFQEFGGERVRNTPISESAIIGSAIGAAVTGMRPIAELMYVDFVCVAMDQIVNQAAKLRYMFGGKAKLPMVIRTQQGGGRGNAAQHSQSLEAWFMHTPGLKVVMPSTPYDAKGLLKTAIRDDNPVLFLEHKLLYWMKGEVPEEEYTIPFGKADIKRQGTDVTIVALAMMVPKALEAAEILAKKGISVEIVDPRTLVPLDKETILESVKKTGRVVVAHEANKVCGVGAEISAMIMEEAFDYLDAPVMRVAGMNVPVPYNKKLEDICLPQVQDIVTCVEKLLG</sequence>
<dbReference type="OrthoDB" id="8732661at2"/>
<dbReference type="SUPFAM" id="SSF52518">
    <property type="entry name" value="Thiamin diphosphate-binding fold (THDP-binding)"/>
    <property type="match status" value="1"/>
</dbReference>
<dbReference type="Gene3D" id="3.40.50.920">
    <property type="match status" value="1"/>
</dbReference>
<dbReference type="SMART" id="SM00861">
    <property type="entry name" value="Transket_pyr"/>
    <property type="match status" value="1"/>
</dbReference>
<dbReference type="PANTHER" id="PTHR43257:SF2">
    <property type="entry name" value="PYRUVATE DEHYDROGENASE E1 COMPONENT SUBUNIT BETA"/>
    <property type="match status" value="1"/>
</dbReference>
<dbReference type="InterPro" id="IPR005475">
    <property type="entry name" value="Transketolase-like_Pyr-bd"/>
</dbReference>